<sequence length="290" mass="33362">MRIIIDDREHDLYDKCECLRITNSKFLYDILEKDTLQLGDIMLTTDENKPVLLIERKTIPDLLASIKDKRYEEQSHRLIHSSGYPPHSIFYVIEGGMSQCRTDLEKRIVYSAIASMQMFKGFSVYRTFSLAETAEWIMSLGEKIERNFGKGIIPYYLTQHFLRGLNAKREEADEQSQNNPGAGNAQVSEKDYCAVVKKTKKDNITENNISEIMLCQIPGISSVSAIGIMKHFSNISDLIYKLNENPNCLQDIQIETNGKSRKLNKNIIESMRRFLLQKKNSSDEETSENK</sequence>
<protein>
    <recommendedName>
        <fullName evidence="2">ERCC4 domain-containing protein</fullName>
    </recommendedName>
</protein>
<dbReference type="SMART" id="SM00891">
    <property type="entry name" value="ERCC4"/>
    <property type="match status" value="1"/>
</dbReference>
<dbReference type="Pfam" id="PF02732">
    <property type="entry name" value="ERCC4"/>
    <property type="match status" value="1"/>
</dbReference>
<evidence type="ECO:0000259" key="2">
    <source>
        <dbReference type="SMART" id="SM00891"/>
    </source>
</evidence>
<evidence type="ECO:0000313" key="3">
    <source>
        <dbReference type="EMBL" id="QHT95480.1"/>
    </source>
</evidence>
<evidence type="ECO:0000256" key="1">
    <source>
        <dbReference type="ARBA" id="ARBA00022801"/>
    </source>
</evidence>
<dbReference type="AlphaFoldDB" id="A0A6C0ISB1"/>
<dbReference type="InterPro" id="IPR033309">
    <property type="entry name" value="Mus81"/>
</dbReference>
<dbReference type="SUPFAM" id="SSF52980">
    <property type="entry name" value="Restriction endonuclease-like"/>
    <property type="match status" value="1"/>
</dbReference>
<dbReference type="EMBL" id="MN740240">
    <property type="protein sequence ID" value="QHT95480.1"/>
    <property type="molecule type" value="Genomic_DNA"/>
</dbReference>
<keyword evidence="1" id="KW-0378">Hydrolase</keyword>
<name>A0A6C0ISB1_9ZZZZ</name>
<dbReference type="GO" id="GO:0008821">
    <property type="term" value="F:crossover junction DNA endonuclease activity"/>
    <property type="evidence" value="ECO:0007669"/>
    <property type="project" value="InterPro"/>
</dbReference>
<dbReference type="GO" id="GO:0005634">
    <property type="term" value="C:nucleus"/>
    <property type="evidence" value="ECO:0007669"/>
    <property type="project" value="TreeGrafter"/>
</dbReference>
<dbReference type="GO" id="GO:0048476">
    <property type="term" value="C:Holliday junction resolvase complex"/>
    <property type="evidence" value="ECO:0007669"/>
    <property type="project" value="TreeGrafter"/>
</dbReference>
<dbReference type="GO" id="GO:0000712">
    <property type="term" value="P:resolution of meiotic recombination intermediates"/>
    <property type="evidence" value="ECO:0007669"/>
    <property type="project" value="TreeGrafter"/>
</dbReference>
<accession>A0A6C0ISB1</accession>
<dbReference type="Gene3D" id="3.40.50.10130">
    <property type="match status" value="1"/>
</dbReference>
<dbReference type="GO" id="GO:0006308">
    <property type="term" value="P:DNA catabolic process"/>
    <property type="evidence" value="ECO:0007669"/>
    <property type="project" value="InterPro"/>
</dbReference>
<dbReference type="PANTHER" id="PTHR13451:SF0">
    <property type="entry name" value="CROSSOVER JUNCTION ENDONUCLEASE MUS81"/>
    <property type="match status" value="1"/>
</dbReference>
<dbReference type="InterPro" id="IPR011335">
    <property type="entry name" value="Restrct_endonuc-II-like"/>
</dbReference>
<dbReference type="GO" id="GO:0048257">
    <property type="term" value="F:3'-flap endonuclease activity"/>
    <property type="evidence" value="ECO:0007669"/>
    <property type="project" value="TreeGrafter"/>
</dbReference>
<dbReference type="GO" id="GO:0003677">
    <property type="term" value="F:DNA binding"/>
    <property type="evidence" value="ECO:0007669"/>
    <property type="project" value="InterPro"/>
</dbReference>
<dbReference type="InterPro" id="IPR006166">
    <property type="entry name" value="ERCC4_domain"/>
</dbReference>
<dbReference type="GO" id="GO:0000727">
    <property type="term" value="P:double-strand break repair via break-induced replication"/>
    <property type="evidence" value="ECO:0007669"/>
    <property type="project" value="TreeGrafter"/>
</dbReference>
<dbReference type="GO" id="GO:0031573">
    <property type="term" value="P:mitotic intra-S DNA damage checkpoint signaling"/>
    <property type="evidence" value="ECO:0007669"/>
    <property type="project" value="TreeGrafter"/>
</dbReference>
<proteinExistence type="predicted"/>
<reference evidence="3" key="1">
    <citation type="journal article" date="2020" name="Nature">
        <title>Giant virus diversity and host interactions through global metagenomics.</title>
        <authorList>
            <person name="Schulz F."/>
            <person name="Roux S."/>
            <person name="Paez-Espino D."/>
            <person name="Jungbluth S."/>
            <person name="Walsh D.A."/>
            <person name="Denef V.J."/>
            <person name="McMahon K.D."/>
            <person name="Konstantinidis K.T."/>
            <person name="Eloe-Fadrosh E.A."/>
            <person name="Kyrpides N.C."/>
            <person name="Woyke T."/>
        </authorList>
    </citation>
    <scope>NUCLEOTIDE SEQUENCE</scope>
    <source>
        <strain evidence="3">GVMAG-M-3300024261-8</strain>
    </source>
</reference>
<organism evidence="3">
    <name type="scientific">viral metagenome</name>
    <dbReference type="NCBI Taxonomy" id="1070528"/>
    <lineage>
        <taxon>unclassified sequences</taxon>
        <taxon>metagenomes</taxon>
        <taxon>organismal metagenomes</taxon>
    </lineage>
</organism>
<feature type="domain" description="ERCC4" evidence="2">
    <location>
        <begin position="2"/>
        <end position="97"/>
    </location>
</feature>
<dbReference type="PANTHER" id="PTHR13451">
    <property type="entry name" value="CLASS II CROSSOVER JUNCTION ENDONUCLEASE MUS81"/>
    <property type="match status" value="1"/>
</dbReference>